<keyword evidence="5" id="KW-0949">S-adenosyl-L-methionine</keyword>
<feature type="domain" description="Post-SET" evidence="9">
    <location>
        <begin position="357"/>
        <end position="373"/>
    </location>
</feature>
<keyword evidence="7" id="KW-0862">Zinc</keyword>
<evidence type="ECO:0000259" key="9">
    <source>
        <dbReference type="PROSITE" id="PS50868"/>
    </source>
</evidence>
<keyword evidence="11" id="KW-1185">Reference proteome</keyword>
<evidence type="ECO:0000313" key="10">
    <source>
        <dbReference type="EMBL" id="KAI5069702.1"/>
    </source>
</evidence>
<accession>A0A9D4ULI6</accession>
<dbReference type="PANTHER" id="PTHR46223:SF3">
    <property type="entry name" value="HISTONE-LYSINE N-METHYLTRANSFERASE SET-23"/>
    <property type="match status" value="1"/>
</dbReference>
<keyword evidence="6" id="KW-0479">Metal-binding</keyword>
<evidence type="ECO:0000313" key="11">
    <source>
        <dbReference type="Proteomes" id="UP000886520"/>
    </source>
</evidence>
<dbReference type="GO" id="GO:0032259">
    <property type="term" value="P:methylation"/>
    <property type="evidence" value="ECO:0007669"/>
    <property type="project" value="UniProtKB-KW"/>
</dbReference>
<dbReference type="InterPro" id="IPR050973">
    <property type="entry name" value="H3K9_Histone-Lys_N-MTase"/>
</dbReference>
<dbReference type="InterPro" id="IPR046341">
    <property type="entry name" value="SET_dom_sf"/>
</dbReference>
<dbReference type="PANTHER" id="PTHR46223">
    <property type="entry name" value="HISTONE-LYSINE N-METHYLTRANSFERASE SUV39H"/>
    <property type="match status" value="1"/>
</dbReference>
<keyword evidence="4" id="KW-0808">Transferase</keyword>
<sequence length="377" mass="41362">MADSQIQGRVIAVLTQVMPWLHLKDLASLGRTCRALAATAASLNLLRANDIARGLERFPVPVFNTVDHVLYPLFSYSPFSILRSSPPLLPWGSLSRPPHKTPSNARPPSPSADICPCVASNSGQILESNSATNHSQLCMEADSPPISKRQREMPPLCGHLLEGELAYDGDSRLHCLSMSSKSDEWVPSNEFLSIIECGPACGCSLRCKYRVTQHGLSVKVAVHKDHLKGWSLRAMNFIPKGAFVFQYAGELLTTMEAQSRQRLYDELRKTQAEFAPSLMVVREHLPSGNLCLRLNIDATHVGNVARFVNHSCDGGNLQPCIARLSGSPIPKLVFFARCDIGEGDELTFSYGDVHGCETHPCFCKTAACKGFLPFEET</sequence>
<evidence type="ECO:0000256" key="6">
    <source>
        <dbReference type="ARBA" id="ARBA00022723"/>
    </source>
</evidence>
<dbReference type="InterPro" id="IPR003616">
    <property type="entry name" value="Post-SET_dom"/>
</dbReference>
<dbReference type="SUPFAM" id="SSF82199">
    <property type="entry name" value="SET domain"/>
    <property type="match status" value="1"/>
</dbReference>
<evidence type="ECO:0000256" key="4">
    <source>
        <dbReference type="ARBA" id="ARBA00022679"/>
    </source>
</evidence>
<protein>
    <recommendedName>
        <fullName evidence="12">Histone-lysine N-methyltransferase SUVR3</fullName>
    </recommendedName>
</protein>
<keyword evidence="2" id="KW-0158">Chromosome</keyword>
<dbReference type="GO" id="GO:0005694">
    <property type="term" value="C:chromosome"/>
    <property type="evidence" value="ECO:0007669"/>
    <property type="project" value="UniProtKB-SubCell"/>
</dbReference>
<reference evidence="10" key="1">
    <citation type="submission" date="2021-01" db="EMBL/GenBank/DDBJ databases">
        <title>Adiantum capillus-veneris genome.</title>
        <authorList>
            <person name="Fang Y."/>
            <person name="Liao Q."/>
        </authorList>
    </citation>
    <scope>NUCLEOTIDE SEQUENCE</scope>
    <source>
        <strain evidence="10">H3</strain>
        <tissue evidence="10">Leaf</tissue>
    </source>
</reference>
<dbReference type="PROSITE" id="PS50868">
    <property type="entry name" value="POST_SET"/>
    <property type="match status" value="1"/>
</dbReference>
<evidence type="ECO:0000256" key="1">
    <source>
        <dbReference type="ARBA" id="ARBA00004286"/>
    </source>
</evidence>
<dbReference type="PROSITE" id="PS50280">
    <property type="entry name" value="SET"/>
    <property type="match status" value="1"/>
</dbReference>
<keyword evidence="3" id="KW-0489">Methyltransferase</keyword>
<dbReference type="InterPro" id="IPR001214">
    <property type="entry name" value="SET_dom"/>
</dbReference>
<dbReference type="Gene3D" id="2.170.270.10">
    <property type="entry name" value="SET domain"/>
    <property type="match status" value="1"/>
</dbReference>
<feature type="domain" description="SET" evidence="8">
    <location>
        <begin position="216"/>
        <end position="351"/>
    </location>
</feature>
<comment type="subcellular location">
    <subcellularLocation>
        <location evidence="1">Chromosome</location>
    </subcellularLocation>
</comment>
<dbReference type="OrthoDB" id="5792673at2759"/>
<dbReference type="SMART" id="SM00317">
    <property type="entry name" value="SET"/>
    <property type="match status" value="1"/>
</dbReference>
<dbReference type="Pfam" id="PF00856">
    <property type="entry name" value="SET"/>
    <property type="match status" value="1"/>
</dbReference>
<dbReference type="Proteomes" id="UP000886520">
    <property type="component" value="Chromosome 15"/>
</dbReference>
<evidence type="ECO:0000256" key="2">
    <source>
        <dbReference type="ARBA" id="ARBA00022454"/>
    </source>
</evidence>
<proteinExistence type="predicted"/>
<dbReference type="GO" id="GO:0046872">
    <property type="term" value="F:metal ion binding"/>
    <property type="evidence" value="ECO:0007669"/>
    <property type="project" value="UniProtKB-KW"/>
</dbReference>
<evidence type="ECO:0008006" key="12">
    <source>
        <dbReference type="Google" id="ProtNLM"/>
    </source>
</evidence>
<evidence type="ECO:0000259" key="8">
    <source>
        <dbReference type="PROSITE" id="PS50280"/>
    </source>
</evidence>
<dbReference type="EMBL" id="JABFUD020000015">
    <property type="protein sequence ID" value="KAI5069702.1"/>
    <property type="molecule type" value="Genomic_DNA"/>
</dbReference>
<dbReference type="GO" id="GO:0008168">
    <property type="term" value="F:methyltransferase activity"/>
    <property type="evidence" value="ECO:0007669"/>
    <property type="project" value="UniProtKB-KW"/>
</dbReference>
<gene>
    <name evidence="10" type="ORF">GOP47_0016003</name>
</gene>
<comment type="caution">
    <text evidence="10">The sequence shown here is derived from an EMBL/GenBank/DDBJ whole genome shotgun (WGS) entry which is preliminary data.</text>
</comment>
<evidence type="ECO:0000256" key="3">
    <source>
        <dbReference type="ARBA" id="ARBA00022603"/>
    </source>
</evidence>
<evidence type="ECO:0000256" key="7">
    <source>
        <dbReference type="ARBA" id="ARBA00022833"/>
    </source>
</evidence>
<evidence type="ECO:0000256" key="5">
    <source>
        <dbReference type="ARBA" id="ARBA00022691"/>
    </source>
</evidence>
<name>A0A9D4ULI6_ADICA</name>
<dbReference type="AlphaFoldDB" id="A0A9D4ULI6"/>
<organism evidence="10 11">
    <name type="scientific">Adiantum capillus-veneris</name>
    <name type="common">Maidenhair fern</name>
    <dbReference type="NCBI Taxonomy" id="13818"/>
    <lineage>
        <taxon>Eukaryota</taxon>
        <taxon>Viridiplantae</taxon>
        <taxon>Streptophyta</taxon>
        <taxon>Embryophyta</taxon>
        <taxon>Tracheophyta</taxon>
        <taxon>Polypodiopsida</taxon>
        <taxon>Polypodiidae</taxon>
        <taxon>Polypodiales</taxon>
        <taxon>Pteridineae</taxon>
        <taxon>Pteridaceae</taxon>
        <taxon>Vittarioideae</taxon>
        <taxon>Adiantum</taxon>
    </lineage>
</organism>